<evidence type="ECO:0000313" key="1">
    <source>
        <dbReference type="EMBL" id="CRX39545.1"/>
    </source>
</evidence>
<accession>A0A0H5E868</accession>
<name>A0A0H5E868_9BACT</name>
<gene>
    <name evidence="1" type="ORF">ELAC_2225</name>
</gene>
<proteinExistence type="predicted"/>
<sequence length="262" mass="30502">MRHRLIALILLLSAPLFSERSIHPTKYEDQEEILENGGVMLLSSKIHDVLIYQTQETIRGRRANFFFSITHYGDRPVNLYFESLTATDQMGRPLRIIPKRELIRSKKQQTRWNLFASGLVECLEADRANNAGDTTIHTVTRKRERVRYQGDERRGRPINVESAATYTSCGVIHNEAERQRALRAVRHEASARNSAIVARQQIFEEDMHSHYFDAQTIYPDENFAANFQIEIPKTVEKDLQFILIHLDLGEERHTFAFYTKEL</sequence>
<dbReference type="RefSeq" id="WP_098039404.1">
    <property type="nucleotide sequence ID" value="NZ_CWGJ01000028.1"/>
</dbReference>
<evidence type="ECO:0000313" key="2">
    <source>
        <dbReference type="Proteomes" id="UP000220251"/>
    </source>
</evidence>
<dbReference type="EMBL" id="CWGJ01000028">
    <property type="protein sequence ID" value="CRX39545.1"/>
    <property type="molecule type" value="Genomic_DNA"/>
</dbReference>
<protein>
    <submittedName>
        <fullName evidence="1">Conserved putative secreted protein</fullName>
    </submittedName>
</protein>
<dbReference type="Proteomes" id="UP000220251">
    <property type="component" value="Unassembled WGS sequence"/>
</dbReference>
<dbReference type="OrthoDB" id="21191at2"/>
<keyword evidence="2" id="KW-1185">Reference proteome</keyword>
<dbReference type="AlphaFoldDB" id="A0A0H5E868"/>
<reference evidence="2" key="1">
    <citation type="submission" date="2015-06" db="EMBL/GenBank/DDBJ databases">
        <authorList>
            <person name="Bertelli C."/>
        </authorList>
    </citation>
    <scope>NUCLEOTIDE SEQUENCE [LARGE SCALE GENOMIC DNA]</scope>
    <source>
        <strain evidence="2">CRIB-30</strain>
    </source>
</reference>
<organism evidence="1 2">
    <name type="scientific">Estrella lausannensis</name>
    <dbReference type="NCBI Taxonomy" id="483423"/>
    <lineage>
        <taxon>Bacteria</taxon>
        <taxon>Pseudomonadati</taxon>
        <taxon>Chlamydiota</taxon>
        <taxon>Chlamydiia</taxon>
        <taxon>Parachlamydiales</taxon>
        <taxon>Candidatus Criblamydiaceae</taxon>
        <taxon>Estrella</taxon>
    </lineage>
</organism>